<dbReference type="AlphaFoldDB" id="A0A8H2PKU5"/>
<dbReference type="RefSeq" id="WP_053856727.1">
    <property type="nucleotide sequence ID" value="NZ_ANBS01000072.1"/>
</dbReference>
<protein>
    <recommendedName>
        <fullName evidence="5">Restriction endonuclease type IV Mrr domain-containing protein</fullName>
    </recommendedName>
</protein>
<dbReference type="KEGG" id="mmuc:C1S78_014935"/>
<sequence length="345" mass="38336">MTKPHKVPLSPMLVQYLVGLFALKHGGGVGHNVIVGDEVADEASETRRDVDVTVSIPGGEVYHFAGYEVKHRKKSLDVSHVEALALKLKDMPSVTHRAIVCTSGYSEAAIKKAAYHGVDLYVIKEWTRPIELDFPDLAPMKGPPSEVFRASQHYLTWPQWHIHVHMCDAPEFLTIPWATPVLDAEAKPHPAYTDFQEFAESMLVASTETLCLTKPMTDRLPSGFPPSSDEPAPAENPTWSHGHTFDVHQIGAYLRGPEGALHRIEAVTLQGQMSWERTPMLYLAMEKVPTGEMFTSALIGLSPVPGRMHAILFPKEGRELTIKWVTLTRNQLNSIKQLQVTLEGN</sequence>
<proteinExistence type="predicted"/>
<reference evidence="2 4" key="3">
    <citation type="journal article" date="2019" name="Sci. Rep.">
        <title>Insight into the biology of Mycobacterium mucogenicum and Mycobacterium neoaurum clade members.</title>
        <authorList>
            <person name="Behra P.R.K."/>
            <person name="Pettersson B.M.F."/>
            <person name="Ramesh M."/>
            <person name="Dasgupta S."/>
            <person name="Kirsebom L.A."/>
        </authorList>
    </citation>
    <scope>NUCLEOTIDE SEQUENCE [LARGE SCALE GENOMIC DNA]</scope>
    <source>
        <strain evidence="2 4">DSM 44124</strain>
    </source>
</reference>
<evidence type="ECO:0008006" key="5">
    <source>
        <dbReference type="Google" id="ProtNLM"/>
    </source>
</evidence>
<gene>
    <name evidence="2" type="ORF">C1S78_014935</name>
    <name evidence="3" type="ORF">C1S78_14895</name>
</gene>
<dbReference type="Proteomes" id="UP000309231">
    <property type="component" value="Chromosome"/>
</dbReference>
<dbReference type="GeneID" id="76726219"/>
<evidence type="ECO:0000256" key="1">
    <source>
        <dbReference type="SAM" id="MobiDB-lite"/>
    </source>
</evidence>
<evidence type="ECO:0000313" key="3">
    <source>
        <dbReference type="EMBL" id="TLH56342.1"/>
    </source>
</evidence>
<name>A0A8H2PKU5_MYCMU</name>
<reference evidence="2 4" key="2">
    <citation type="journal article" date="2019" name="BMC Evol. Biol.">
        <title>Comparative genomics of Mycobacterium mucogenicum and Mycobacterium neoaurum clade members emphasizing tRNA and non-coding RNA.</title>
        <authorList>
            <person name="Behra P.R.K."/>
            <person name="Pettersson B.M.F."/>
            <person name="Das S."/>
            <person name="Dasgupta S."/>
            <person name="Kirsebom L.A."/>
        </authorList>
    </citation>
    <scope>NUCLEOTIDE SEQUENCE [LARGE SCALE GENOMIC DNA]</scope>
    <source>
        <strain evidence="2 4">DSM 44124</strain>
    </source>
</reference>
<reference evidence="3" key="1">
    <citation type="submission" date="2018-01" db="EMBL/GenBank/DDBJ databases">
        <title>Comparative genomics of Mycobacterium mucogenicum and Mycobacterium neoaurum clade members emphasizing tRNA and non-coding RNA.</title>
        <authorList>
            <person name="Behra P.R.K."/>
            <person name="Pettersson B.M.F."/>
            <person name="Das S."/>
            <person name="Dasgupta S."/>
            <person name="Kirsebom L.A."/>
        </authorList>
    </citation>
    <scope>NUCLEOTIDE SEQUENCE</scope>
    <source>
        <strain evidence="3">DSM 44124</strain>
    </source>
</reference>
<accession>A0A8H2PKU5</accession>
<evidence type="ECO:0000313" key="2">
    <source>
        <dbReference type="EMBL" id="QPG66929.1"/>
    </source>
</evidence>
<keyword evidence="4" id="KW-1185">Reference proteome</keyword>
<feature type="region of interest" description="Disordered" evidence="1">
    <location>
        <begin position="221"/>
        <end position="241"/>
    </location>
</feature>
<dbReference type="EMBL" id="CP062008">
    <property type="protein sequence ID" value="QPG66929.1"/>
    <property type="molecule type" value="Genomic_DNA"/>
</dbReference>
<dbReference type="EMBL" id="POTL01000001">
    <property type="protein sequence ID" value="TLH56342.1"/>
    <property type="molecule type" value="Genomic_DNA"/>
</dbReference>
<organism evidence="3">
    <name type="scientific">Mycolicibacterium mucogenicum DSM 44124</name>
    <dbReference type="NCBI Taxonomy" id="1226753"/>
    <lineage>
        <taxon>Bacteria</taxon>
        <taxon>Bacillati</taxon>
        <taxon>Actinomycetota</taxon>
        <taxon>Actinomycetes</taxon>
        <taxon>Mycobacteriales</taxon>
        <taxon>Mycobacteriaceae</taxon>
        <taxon>Mycolicibacterium</taxon>
    </lineage>
</organism>
<evidence type="ECO:0000313" key="4">
    <source>
        <dbReference type="Proteomes" id="UP000309231"/>
    </source>
</evidence>